<evidence type="ECO:0000313" key="2">
    <source>
        <dbReference type="EMBL" id="GAA3712849.1"/>
    </source>
</evidence>
<proteinExistence type="predicted"/>
<name>A0ABP7E6A2_9MICO</name>
<dbReference type="EMBL" id="BAABDC010000005">
    <property type="protein sequence ID" value="GAA3712849.1"/>
    <property type="molecule type" value="Genomic_DNA"/>
</dbReference>
<reference evidence="3" key="1">
    <citation type="journal article" date="2019" name="Int. J. Syst. Evol. Microbiol.">
        <title>The Global Catalogue of Microorganisms (GCM) 10K type strain sequencing project: providing services to taxonomists for standard genome sequencing and annotation.</title>
        <authorList>
            <consortium name="The Broad Institute Genomics Platform"/>
            <consortium name="The Broad Institute Genome Sequencing Center for Infectious Disease"/>
            <person name="Wu L."/>
            <person name="Ma J."/>
        </authorList>
    </citation>
    <scope>NUCLEOTIDE SEQUENCE [LARGE SCALE GENOMIC DNA]</scope>
    <source>
        <strain evidence="3">JCM 17125</strain>
    </source>
</reference>
<evidence type="ECO:0000256" key="1">
    <source>
        <dbReference type="SAM" id="MobiDB-lite"/>
    </source>
</evidence>
<dbReference type="Proteomes" id="UP001501468">
    <property type="component" value="Unassembled WGS sequence"/>
</dbReference>
<accession>A0ABP7E6A2</accession>
<comment type="caution">
    <text evidence="2">The sequence shown here is derived from an EMBL/GenBank/DDBJ whole genome shotgun (WGS) entry which is preliminary data.</text>
</comment>
<gene>
    <name evidence="2" type="ORF">GCM10022399_31990</name>
</gene>
<sequence>MGGRVVRPGPVAGGEVRGELDGGTEEGGDVGDVGDEVAVSGGRVADVVGVVGGDVQAASATRAAMAVMRRGSPFMVRR</sequence>
<protein>
    <submittedName>
        <fullName evidence="2">Uncharacterized protein</fullName>
    </submittedName>
</protein>
<feature type="compositionally biased region" description="Acidic residues" evidence="1">
    <location>
        <begin position="22"/>
        <end position="31"/>
    </location>
</feature>
<organism evidence="2 3">
    <name type="scientific">Terrabacter ginsenosidimutans</name>
    <dbReference type="NCBI Taxonomy" id="490575"/>
    <lineage>
        <taxon>Bacteria</taxon>
        <taxon>Bacillati</taxon>
        <taxon>Actinomycetota</taxon>
        <taxon>Actinomycetes</taxon>
        <taxon>Micrococcales</taxon>
        <taxon>Intrasporangiaceae</taxon>
        <taxon>Terrabacter</taxon>
    </lineage>
</organism>
<feature type="region of interest" description="Disordered" evidence="1">
    <location>
        <begin position="1"/>
        <end position="31"/>
    </location>
</feature>
<feature type="compositionally biased region" description="Low complexity" evidence="1">
    <location>
        <begin position="1"/>
        <end position="14"/>
    </location>
</feature>
<evidence type="ECO:0000313" key="3">
    <source>
        <dbReference type="Proteomes" id="UP001501468"/>
    </source>
</evidence>
<keyword evidence="3" id="KW-1185">Reference proteome</keyword>